<accession>A0A7W9DK40</accession>
<dbReference type="AlphaFoldDB" id="A0A7W9DK40"/>
<comment type="caution">
    <text evidence="1">The sequence shown here is derived from an EMBL/GenBank/DDBJ whole genome shotgun (WGS) entry which is preliminary data.</text>
</comment>
<gene>
    <name evidence="1" type="ORF">HDE69_002475</name>
</gene>
<organism evidence="1 2">
    <name type="scientific">Pedobacter cryoconitis</name>
    <dbReference type="NCBI Taxonomy" id="188932"/>
    <lineage>
        <taxon>Bacteria</taxon>
        <taxon>Pseudomonadati</taxon>
        <taxon>Bacteroidota</taxon>
        <taxon>Sphingobacteriia</taxon>
        <taxon>Sphingobacteriales</taxon>
        <taxon>Sphingobacteriaceae</taxon>
        <taxon>Pedobacter</taxon>
    </lineage>
</organism>
<dbReference type="EMBL" id="JACHCF010000005">
    <property type="protein sequence ID" value="MBB5621414.1"/>
    <property type="molecule type" value="Genomic_DNA"/>
</dbReference>
<proteinExistence type="predicted"/>
<evidence type="ECO:0000313" key="2">
    <source>
        <dbReference type="Proteomes" id="UP000537718"/>
    </source>
</evidence>
<dbReference type="Proteomes" id="UP000537718">
    <property type="component" value="Unassembled WGS sequence"/>
</dbReference>
<sequence>MANFLFKVPLDFSWPIGKIWEGHICPYTCEFDGERYSWESDEIKMLHYAWTPVNPSPGEGFQAWEINVFDDRGENYGGYPESPVFSTLTELCEWCELHGVTYMDSQLSKEKWMEILSGKPFNLETGS</sequence>
<protein>
    <submittedName>
        <fullName evidence="1">Uncharacterized protein</fullName>
    </submittedName>
</protein>
<reference evidence="1 2" key="1">
    <citation type="submission" date="2020-08" db="EMBL/GenBank/DDBJ databases">
        <title>Genomic Encyclopedia of Type Strains, Phase IV (KMG-V): Genome sequencing to study the core and pangenomes of soil and plant-associated prokaryotes.</title>
        <authorList>
            <person name="Whitman W."/>
        </authorList>
    </citation>
    <scope>NUCLEOTIDE SEQUENCE [LARGE SCALE GENOMIC DNA]</scope>
    <source>
        <strain evidence="1 2">MP7CTX6</strain>
    </source>
</reference>
<dbReference type="RefSeq" id="WP_183867394.1">
    <property type="nucleotide sequence ID" value="NZ_JACHCF010000005.1"/>
</dbReference>
<evidence type="ECO:0000313" key="1">
    <source>
        <dbReference type="EMBL" id="MBB5621414.1"/>
    </source>
</evidence>
<name>A0A7W9DK40_9SPHI</name>